<proteinExistence type="inferred from homology"/>
<evidence type="ECO:0000256" key="2">
    <source>
        <dbReference type="ARBA" id="ARBA00004496"/>
    </source>
</evidence>
<organism evidence="13 14">
    <name type="scientific">Thielaviopsis punctulata</name>
    <dbReference type="NCBI Taxonomy" id="72032"/>
    <lineage>
        <taxon>Eukaryota</taxon>
        <taxon>Fungi</taxon>
        <taxon>Dikarya</taxon>
        <taxon>Ascomycota</taxon>
        <taxon>Pezizomycotina</taxon>
        <taxon>Sordariomycetes</taxon>
        <taxon>Hypocreomycetidae</taxon>
        <taxon>Microascales</taxon>
        <taxon>Ceratocystidaceae</taxon>
        <taxon>Thielaviopsis</taxon>
    </lineage>
</organism>
<evidence type="ECO:0000256" key="7">
    <source>
        <dbReference type="ARBA" id="ARBA00022603"/>
    </source>
</evidence>
<evidence type="ECO:0000313" key="14">
    <source>
        <dbReference type="Proteomes" id="UP000033483"/>
    </source>
</evidence>
<comment type="function">
    <text evidence="1">Probable adenosyl-L-methionine (AdoMet)-dependent tRNA (uracil-O(2)-)-methyltransferase.</text>
</comment>
<protein>
    <recommendedName>
        <fullName evidence="5 12">tRNA (uracil-O(2)-)-methyltransferase</fullName>
        <ecNumber evidence="4 12">2.1.1.211</ecNumber>
    </recommendedName>
</protein>
<keyword evidence="8 12" id="KW-0808">Transferase</keyword>
<keyword evidence="10 12" id="KW-0819">tRNA processing</keyword>
<evidence type="ECO:0000256" key="8">
    <source>
        <dbReference type="ARBA" id="ARBA00022679"/>
    </source>
</evidence>
<evidence type="ECO:0000256" key="5">
    <source>
        <dbReference type="ARBA" id="ARBA00017788"/>
    </source>
</evidence>
<dbReference type="GO" id="GO:0002128">
    <property type="term" value="P:tRNA nucleoside ribose methylation"/>
    <property type="evidence" value="ECO:0007669"/>
    <property type="project" value="EnsemblFungi"/>
</dbReference>
<evidence type="ECO:0000313" key="13">
    <source>
        <dbReference type="EMBL" id="KKA27954.1"/>
    </source>
</evidence>
<accession>A0A0F4ZBN3</accession>
<reference evidence="13 14" key="1">
    <citation type="submission" date="2015-03" db="EMBL/GenBank/DDBJ databases">
        <authorList>
            <person name="Radwan O."/>
            <person name="Al-Naeli F.A."/>
            <person name="Rendon G.A."/>
            <person name="Fields C."/>
        </authorList>
    </citation>
    <scope>NUCLEOTIDE SEQUENCE [LARGE SCALE GENOMIC DNA]</scope>
    <source>
        <strain evidence="13">CR-DP1</strain>
    </source>
</reference>
<comment type="similarity">
    <text evidence="3 12">Belongs to the TRM44 family.</text>
</comment>
<evidence type="ECO:0000256" key="9">
    <source>
        <dbReference type="ARBA" id="ARBA00022691"/>
    </source>
</evidence>
<keyword evidence="7 12" id="KW-0489">Methyltransferase</keyword>
<dbReference type="OrthoDB" id="10047021at2759"/>
<dbReference type="Pfam" id="PF07757">
    <property type="entry name" value="AdoMet_MTase"/>
    <property type="match status" value="1"/>
</dbReference>
<name>A0A0F4ZBN3_9PEZI</name>
<dbReference type="EMBL" id="LAEV01001486">
    <property type="protein sequence ID" value="KKA27954.1"/>
    <property type="molecule type" value="Genomic_DNA"/>
</dbReference>
<comment type="caution">
    <text evidence="13">The sequence shown here is derived from an EMBL/GenBank/DDBJ whole genome shotgun (WGS) entry which is preliminary data.</text>
</comment>
<comment type="function">
    <text evidence="12">Adenosyl-L-methionine (AdoMet)-dependent tRNA (uracil-O(2)-)-methyltransferase.</text>
</comment>
<sequence length="511" mass="57200">MSATQPTEYPLKAPAVLVETSNGDASSSLSLEKWIPMVHQDCTFPPEIFYRVMGNFIKNPNINTSWLFRADIKADQSQGPFPSSLVASDGEASPPALSRLPQFESYTLTRLLVRNLVPRNTLRDNPMDQTCLFYTKTDSTGCVWSLIVYIPHSTSADMPFYHPNLRALAHLHQWSPESAQGSVSVHYVFWEEAHREDIKLGRTALRLLGELHKHGKGQAAGYKKRVHHDLVVPQKKSQTRYAKLKMKYASQLVNNWVETTDPTKHVFEDLGISAFLIELWHEMYIDKGVPFPGFVDIGCGNGLLVYILRQEGFHGWGFDARSRRSWEAFKEPAPSNGQEEPLQTKVLLPAIVSDMSESSKAVSDLLHNGVFPKGTFIVSNHADELTPWTPIIATYSDCPFIAIPCCSHNLAGDRFRAIPPRDKAKGHSSYACLVDWVARIGEDCGFKMETEMLRIPSTRNTCLLGRIRTQSIEEVDLGQIISKFGGCGGYFENVIKLTKDESKEGNDSHGS</sequence>
<dbReference type="GO" id="GO:0141101">
    <property type="term" value="F:tRNA(Ser) (uridine(44)-2'-O-)-methyltransferase activity"/>
    <property type="evidence" value="ECO:0007669"/>
    <property type="project" value="UniProtKB-EC"/>
</dbReference>
<evidence type="ECO:0000256" key="12">
    <source>
        <dbReference type="RuleBase" id="RU368004"/>
    </source>
</evidence>
<evidence type="ECO:0000256" key="3">
    <source>
        <dbReference type="ARBA" id="ARBA00009056"/>
    </source>
</evidence>
<keyword evidence="14" id="KW-1185">Reference proteome</keyword>
<dbReference type="PANTHER" id="PTHR21210:SF0">
    <property type="entry name" value="TRNA (URACIL-O(2)-)-METHYLTRANSFERASE-RELATED"/>
    <property type="match status" value="1"/>
</dbReference>
<evidence type="ECO:0000256" key="4">
    <source>
        <dbReference type="ARBA" id="ARBA00012795"/>
    </source>
</evidence>
<keyword evidence="9 12" id="KW-0949">S-adenosyl-L-methionine</keyword>
<evidence type="ECO:0000256" key="6">
    <source>
        <dbReference type="ARBA" id="ARBA00022490"/>
    </source>
</evidence>
<dbReference type="InterPro" id="IPR011671">
    <property type="entry name" value="tRNA_uracil_MeTrfase"/>
</dbReference>
<dbReference type="AlphaFoldDB" id="A0A0F4ZBN3"/>
<evidence type="ECO:0000256" key="11">
    <source>
        <dbReference type="ARBA" id="ARBA00047957"/>
    </source>
</evidence>
<gene>
    <name evidence="13" type="ORF">TD95_001199</name>
</gene>
<dbReference type="PANTHER" id="PTHR21210">
    <property type="entry name" value="TRNA (URACIL-O(2)-)-METHYLTRANSFERASE-RELATED"/>
    <property type="match status" value="1"/>
</dbReference>
<dbReference type="SUPFAM" id="SSF53335">
    <property type="entry name" value="S-adenosyl-L-methionine-dependent methyltransferases"/>
    <property type="match status" value="1"/>
</dbReference>
<evidence type="ECO:0000256" key="1">
    <source>
        <dbReference type="ARBA" id="ARBA00002778"/>
    </source>
</evidence>
<keyword evidence="6 12" id="KW-0963">Cytoplasm</keyword>
<comment type="subcellular location">
    <subcellularLocation>
        <location evidence="2 12">Cytoplasm</location>
    </subcellularLocation>
</comment>
<dbReference type="EC" id="2.1.1.211" evidence="4 12"/>
<dbReference type="InterPro" id="IPR029063">
    <property type="entry name" value="SAM-dependent_MTases_sf"/>
</dbReference>
<dbReference type="Proteomes" id="UP000033483">
    <property type="component" value="Unassembled WGS sequence"/>
</dbReference>
<comment type="catalytic activity">
    <reaction evidence="11 12">
        <text>uridine(44) in tRNA(Ser) + S-adenosyl-L-methionine = 2'-O-methyluridine(44) in tRNA(Ser) + S-adenosyl-L-homocysteine + H(+)</text>
        <dbReference type="Rhea" id="RHEA:43100"/>
        <dbReference type="Rhea" id="RHEA-COMP:10339"/>
        <dbReference type="Rhea" id="RHEA-COMP:10340"/>
        <dbReference type="ChEBI" id="CHEBI:15378"/>
        <dbReference type="ChEBI" id="CHEBI:57856"/>
        <dbReference type="ChEBI" id="CHEBI:59789"/>
        <dbReference type="ChEBI" id="CHEBI:65315"/>
        <dbReference type="ChEBI" id="CHEBI:74478"/>
        <dbReference type="EC" id="2.1.1.211"/>
    </reaction>
</comment>
<dbReference type="GO" id="GO:0005737">
    <property type="term" value="C:cytoplasm"/>
    <property type="evidence" value="ECO:0007669"/>
    <property type="project" value="UniProtKB-SubCell"/>
</dbReference>
<evidence type="ECO:0000256" key="10">
    <source>
        <dbReference type="ARBA" id="ARBA00022694"/>
    </source>
</evidence>